<keyword evidence="2" id="KW-1185">Reference proteome</keyword>
<evidence type="ECO:0000313" key="2">
    <source>
        <dbReference type="Proteomes" id="UP001055811"/>
    </source>
</evidence>
<accession>A0ACB9E0E7</accession>
<protein>
    <submittedName>
        <fullName evidence="1">Uncharacterized protein</fullName>
    </submittedName>
</protein>
<name>A0ACB9E0E7_CICIN</name>
<organism evidence="1 2">
    <name type="scientific">Cichorium intybus</name>
    <name type="common">Chicory</name>
    <dbReference type="NCBI Taxonomy" id="13427"/>
    <lineage>
        <taxon>Eukaryota</taxon>
        <taxon>Viridiplantae</taxon>
        <taxon>Streptophyta</taxon>
        <taxon>Embryophyta</taxon>
        <taxon>Tracheophyta</taxon>
        <taxon>Spermatophyta</taxon>
        <taxon>Magnoliopsida</taxon>
        <taxon>eudicotyledons</taxon>
        <taxon>Gunneridae</taxon>
        <taxon>Pentapetalae</taxon>
        <taxon>asterids</taxon>
        <taxon>campanulids</taxon>
        <taxon>Asterales</taxon>
        <taxon>Asteraceae</taxon>
        <taxon>Cichorioideae</taxon>
        <taxon>Cichorieae</taxon>
        <taxon>Cichoriinae</taxon>
        <taxon>Cichorium</taxon>
    </lineage>
</organism>
<reference evidence="1 2" key="2">
    <citation type="journal article" date="2022" name="Mol. Ecol. Resour.">
        <title>The genomes of chicory, endive, great burdock and yacon provide insights into Asteraceae paleo-polyploidization history and plant inulin production.</title>
        <authorList>
            <person name="Fan W."/>
            <person name="Wang S."/>
            <person name="Wang H."/>
            <person name="Wang A."/>
            <person name="Jiang F."/>
            <person name="Liu H."/>
            <person name="Zhao H."/>
            <person name="Xu D."/>
            <person name="Zhang Y."/>
        </authorList>
    </citation>
    <scope>NUCLEOTIDE SEQUENCE [LARGE SCALE GENOMIC DNA]</scope>
    <source>
        <strain evidence="2">cv. Punajuju</strain>
        <tissue evidence="1">Leaves</tissue>
    </source>
</reference>
<proteinExistence type="predicted"/>
<evidence type="ECO:0000313" key="1">
    <source>
        <dbReference type="EMBL" id="KAI3752374.1"/>
    </source>
</evidence>
<reference evidence="2" key="1">
    <citation type="journal article" date="2022" name="Mol. Ecol. Resour.">
        <title>The genomes of chicory, endive, great burdock and yacon provide insights into Asteraceae palaeo-polyploidization history and plant inulin production.</title>
        <authorList>
            <person name="Fan W."/>
            <person name="Wang S."/>
            <person name="Wang H."/>
            <person name="Wang A."/>
            <person name="Jiang F."/>
            <person name="Liu H."/>
            <person name="Zhao H."/>
            <person name="Xu D."/>
            <person name="Zhang Y."/>
        </authorList>
    </citation>
    <scope>NUCLEOTIDE SEQUENCE [LARGE SCALE GENOMIC DNA]</scope>
    <source>
        <strain evidence="2">cv. Punajuju</strain>
    </source>
</reference>
<dbReference type="Proteomes" id="UP001055811">
    <property type="component" value="Linkage Group LG04"/>
</dbReference>
<comment type="caution">
    <text evidence="1">The sequence shown here is derived from an EMBL/GenBank/DDBJ whole genome shotgun (WGS) entry which is preliminary data.</text>
</comment>
<gene>
    <name evidence="1" type="ORF">L2E82_24374</name>
</gene>
<dbReference type="EMBL" id="CM042012">
    <property type="protein sequence ID" value="KAI3752374.1"/>
    <property type="molecule type" value="Genomic_DNA"/>
</dbReference>
<sequence>MCVFADFNRSEKDEADHGPCGSRLQETTRWGNKILKTGMKPPSISCGSRFVAERKKGGVMRTERFGGGERVESTVVVDDRMLEKEGANTYSSCGCRRRGSAP</sequence>